<organism evidence="3 4">
    <name type="scientific">Palleronia sediminis</name>
    <dbReference type="NCBI Taxonomy" id="2547833"/>
    <lineage>
        <taxon>Bacteria</taxon>
        <taxon>Pseudomonadati</taxon>
        <taxon>Pseudomonadota</taxon>
        <taxon>Alphaproteobacteria</taxon>
        <taxon>Rhodobacterales</taxon>
        <taxon>Roseobacteraceae</taxon>
        <taxon>Palleronia</taxon>
    </lineage>
</organism>
<evidence type="ECO:0000313" key="4">
    <source>
        <dbReference type="Proteomes" id="UP000295701"/>
    </source>
</evidence>
<dbReference type="InterPro" id="IPR002731">
    <property type="entry name" value="ATPase_BadF"/>
</dbReference>
<keyword evidence="4" id="KW-1185">Reference proteome</keyword>
<dbReference type="PANTHER" id="PTHR43190">
    <property type="entry name" value="N-ACETYL-D-GLUCOSAMINE KINASE"/>
    <property type="match status" value="1"/>
</dbReference>
<dbReference type="Gene3D" id="3.30.420.40">
    <property type="match status" value="2"/>
</dbReference>
<dbReference type="EMBL" id="SNAA01000002">
    <property type="protein sequence ID" value="TDL83501.1"/>
    <property type="molecule type" value="Genomic_DNA"/>
</dbReference>
<dbReference type="Proteomes" id="UP000295701">
    <property type="component" value="Unassembled WGS sequence"/>
</dbReference>
<feature type="domain" description="ATPase BadF/BadG/BcrA/BcrD type" evidence="2">
    <location>
        <begin position="10"/>
        <end position="240"/>
    </location>
</feature>
<dbReference type="SUPFAM" id="SSF53067">
    <property type="entry name" value="Actin-like ATPase domain"/>
    <property type="match status" value="2"/>
</dbReference>
<dbReference type="InterPro" id="IPR043129">
    <property type="entry name" value="ATPase_NBD"/>
</dbReference>
<proteinExistence type="predicted"/>
<dbReference type="AlphaFoldDB" id="A0A4R6AH48"/>
<evidence type="ECO:0000256" key="1">
    <source>
        <dbReference type="SAM" id="MobiDB-lite"/>
    </source>
</evidence>
<reference evidence="3 4" key="1">
    <citation type="submission" date="2019-03" db="EMBL/GenBank/DDBJ databases">
        <title>Primorskyibacter sp. SS33 isolated from sediments.</title>
        <authorList>
            <person name="Xunke S."/>
        </authorList>
    </citation>
    <scope>NUCLEOTIDE SEQUENCE [LARGE SCALE GENOMIC DNA]</scope>
    <source>
        <strain evidence="3 4">SS33</strain>
    </source>
</reference>
<gene>
    <name evidence="3" type="ORF">E2L08_02315</name>
</gene>
<comment type="caution">
    <text evidence="3">The sequence shown here is derived from an EMBL/GenBank/DDBJ whole genome shotgun (WGS) entry which is preliminary data.</text>
</comment>
<protein>
    <submittedName>
        <fullName evidence="3">ATPase</fullName>
    </submittedName>
</protein>
<dbReference type="CDD" id="cd24082">
    <property type="entry name" value="ASKHA_NBD_GspK-like"/>
    <property type="match status" value="1"/>
</dbReference>
<dbReference type="Pfam" id="PF01869">
    <property type="entry name" value="BcrAD_BadFG"/>
    <property type="match status" value="1"/>
</dbReference>
<accession>A0A4R6AH48</accession>
<dbReference type="OrthoDB" id="63487at2"/>
<sequence length="316" mass="31196">MSDGGFLALVDGGGTGSRLRLVAPDGTIAGEATAGPASLTLGVALSWNSIADALARACAPGPAPRAPRLWCGLAGGRSPARQAEFRATDPFDCTEIVIVTDGFASLVGAHAGRPGTALAVGTGVAAFALGDDGAVSSASAWGFAIGDEGGGAWMGRRAVTALSQWLDGRQIEGGTLCPRLAGIVGGGFDAIQSWLSGATATTFATLAPAVVEEAENGCPVAGAILSDAIAELTRAVDAVAPAGPLALLGGLAPVVAPRLPHRLAARLTPPQGGALDGLALMAARGWRGEAIAPAPAGPTPPPGWRGWQAARTGLRA</sequence>
<evidence type="ECO:0000259" key="2">
    <source>
        <dbReference type="Pfam" id="PF01869"/>
    </source>
</evidence>
<name>A0A4R6AH48_9RHOB</name>
<evidence type="ECO:0000313" key="3">
    <source>
        <dbReference type="EMBL" id="TDL83501.1"/>
    </source>
</evidence>
<feature type="region of interest" description="Disordered" evidence="1">
    <location>
        <begin position="293"/>
        <end position="316"/>
    </location>
</feature>
<dbReference type="RefSeq" id="WP_133395453.1">
    <property type="nucleotide sequence ID" value="NZ_SNAA01000002.1"/>
</dbReference>
<dbReference type="InterPro" id="IPR052519">
    <property type="entry name" value="Euk-type_GlcNAc_Kinase"/>
</dbReference>
<dbReference type="PANTHER" id="PTHR43190:SF3">
    <property type="entry name" value="N-ACETYL-D-GLUCOSAMINE KINASE"/>
    <property type="match status" value="1"/>
</dbReference>